<sequence length="523" mass="56808">MTDRPAPADPAVVLSEDELTVEVEGGVVRGFQVADAVSWRGIPFGAPITGPRRWLGPQPVQPWEGVRDGSRFGAAPIQHLPPDAGRDEHVGEYCLTVNVTRRANTREGLKPVLVFLYGGSNANGRSSYSLFEGLPLVETEDIIFVTGNYRVGPFGFTDFSRYSTPEYPIEGNLALRDQLGILQWVQRNIEAFGGDPNDVTLSGQSAGALAVTTLMTVPAAQGLFHKAIAMSSPVACITSQERNDDRARRVVAQLGLDEADPAPGLFSRPLLEIYDAAQAALASEQEHTPGMLSYASVVDGDLLPEFPLTVLAQGRAHPVPLLIGTVLNEGTLFAGVNAPTPPASQVRAMLSVTDTVPATRITKAYPGFPALIASSALIGDFLFWAPSVQAAEGHARVAPVWMYRYDHGTSAGTTAHMLPTHGMDLPAVFGQHSLLSNVAHYFSTRSTLESVSRSTRHTWMDMVTRGKERWGRYSAEHRTTLIVDRTVRLEEDPHPERRVVWEGFGYYYDAATDARARALLPEV</sequence>
<dbReference type="AlphaFoldDB" id="A0A2A9D4Y0"/>
<evidence type="ECO:0000259" key="4">
    <source>
        <dbReference type="Pfam" id="PF00135"/>
    </source>
</evidence>
<evidence type="ECO:0000256" key="2">
    <source>
        <dbReference type="ARBA" id="ARBA00022801"/>
    </source>
</evidence>
<dbReference type="Pfam" id="PF00135">
    <property type="entry name" value="COesterase"/>
    <property type="match status" value="2"/>
</dbReference>
<dbReference type="InterPro" id="IPR029058">
    <property type="entry name" value="AB_hydrolase_fold"/>
</dbReference>
<evidence type="ECO:0000313" key="6">
    <source>
        <dbReference type="Proteomes" id="UP000224915"/>
    </source>
</evidence>
<dbReference type="InterPro" id="IPR050654">
    <property type="entry name" value="AChE-related_enzymes"/>
</dbReference>
<dbReference type="Proteomes" id="UP000224915">
    <property type="component" value="Unassembled WGS sequence"/>
</dbReference>
<dbReference type="PANTHER" id="PTHR43918">
    <property type="entry name" value="ACETYLCHOLINESTERASE"/>
    <property type="match status" value="1"/>
</dbReference>
<gene>
    <name evidence="5" type="ORF">ATL40_2525</name>
</gene>
<comment type="similarity">
    <text evidence="1 3">Belongs to the type-B carboxylesterase/lipase family.</text>
</comment>
<dbReference type="GO" id="GO:0005886">
    <property type="term" value="C:plasma membrane"/>
    <property type="evidence" value="ECO:0007669"/>
    <property type="project" value="TreeGrafter"/>
</dbReference>
<dbReference type="InterPro" id="IPR002018">
    <property type="entry name" value="CarbesteraseB"/>
</dbReference>
<dbReference type="EC" id="3.1.1.-" evidence="3"/>
<protein>
    <recommendedName>
        <fullName evidence="3">Carboxylic ester hydrolase</fullName>
        <ecNumber evidence="3">3.1.1.-</ecNumber>
    </recommendedName>
</protein>
<dbReference type="OrthoDB" id="3199405at2"/>
<dbReference type="GO" id="GO:0003990">
    <property type="term" value="F:acetylcholinesterase activity"/>
    <property type="evidence" value="ECO:0007669"/>
    <property type="project" value="TreeGrafter"/>
</dbReference>
<keyword evidence="6" id="KW-1185">Reference proteome</keyword>
<dbReference type="GO" id="GO:0006581">
    <property type="term" value="P:acetylcholine catabolic process"/>
    <property type="evidence" value="ECO:0007669"/>
    <property type="project" value="TreeGrafter"/>
</dbReference>
<dbReference type="PROSITE" id="PS00122">
    <property type="entry name" value="CARBOXYLESTERASE_B_1"/>
    <property type="match status" value="1"/>
</dbReference>
<evidence type="ECO:0000256" key="3">
    <source>
        <dbReference type="RuleBase" id="RU361235"/>
    </source>
</evidence>
<reference evidence="5 6" key="1">
    <citation type="submission" date="2017-10" db="EMBL/GenBank/DDBJ databases">
        <title>Sequencing the genomes of 1000 actinobacteria strains.</title>
        <authorList>
            <person name="Klenk H.-P."/>
        </authorList>
    </citation>
    <scope>NUCLEOTIDE SEQUENCE [LARGE SCALE GENOMIC DNA]</scope>
    <source>
        <strain evidence="5 6">DSM 21801</strain>
    </source>
</reference>
<name>A0A2A9D4Y0_9MICO</name>
<dbReference type="InterPro" id="IPR019826">
    <property type="entry name" value="Carboxylesterase_B_AS"/>
</dbReference>
<dbReference type="GO" id="GO:0019695">
    <property type="term" value="P:choline metabolic process"/>
    <property type="evidence" value="ECO:0007669"/>
    <property type="project" value="TreeGrafter"/>
</dbReference>
<proteinExistence type="inferred from homology"/>
<keyword evidence="2 3" id="KW-0378">Hydrolase</keyword>
<dbReference type="Gene3D" id="3.40.50.1820">
    <property type="entry name" value="alpha/beta hydrolase"/>
    <property type="match status" value="1"/>
</dbReference>
<dbReference type="PANTHER" id="PTHR43918:SF4">
    <property type="entry name" value="CARBOXYLIC ESTER HYDROLASE"/>
    <property type="match status" value="1"/>
</dbReference>
<evidence type="ECO:0000313" key="5">
    <source>
        <dbReference type="EMBL" id="PFG20909.1"/>
    </source>
</evidence>
<dbReference type="RefSeq" id="WP_098469821.1">
    <property type="nucleotide sequence ID" value="NZ_PDJD01000001.1"/>
</dbReference>
<feature type="domain" description="Carboxylesterase type B" evidence="4">
    <location>
        <begin position="18"/>
        <end position="341"/>
    </location>
</feature>
<organism evidence="5 6">
    <name type="scientific">Serinibacter salmoneus</name>
    <dbReference type="NCBI Taxonomy" id="556530"/>
    <lineage>
        <taxon>Bacteria</taxon>
        <taxon>Bacillati</taxon>
        <taxon>Actinomycetota</taxon>
        <taxon>Actinomycetes</taxon>
        <taxon>Micrococcales</taxon>
        <taxon>Beutenbergiaceae</taxon>
        <taxon>Serinibacter</taxon>
    </lineage>
</organism>
<dbReference type="SUPFAM" id="SSF53474">
    <property type="entry name" value="alpha/beta-Hydrolases"/>
    <property type="match status" value="1"/>
</dbReference>
<accession>A0A2A9D4Y0</accession>
<evidence type="ECO:0000256" key="1">
    <source>
        <dbReference type="ARBA" id="ARBA00005964"/>
    </source>
</evidence>
<dbReference type="GO" id="GO:0005615">
    <property type="term" value="C:extracellular space"/>
    <property type="evidence" value="ECO:0007669"/>
    <property type="project" value="TreeGrafter"/>
</dbReference>
<feature type="domain" description="Carboxylesterase type B" evidence="4">
    <location>
        <begin position="374"/>
        <end position="476"/>
    </location>
</feature>
<comment type="caution">
    <text evidence="5">The sequence shown here is derived from an EMBL/GenBank/DDBJ whole genome shotgun (WGS) entry which is preliminary data.</text>
</comment>
<dbReference type="EMBL" id="PDJD01000001">
    <property type="protein sequence ID" value="PFG20909.1"/>
    <property type="molecule type" value="Genomic_DNA"/>
</dbReference>